<dbReference type="AlphaFoldDB" id="A0A8H3C2C6"/>
<sequence>MGIDVQRSHPLTMSLAGVPSPRAFIISNDYRSTSWPGCESRVSDMTITGVEDDLNCMLDWASHFMMQTKVYHDKIGDLRPTARNLRKILGTKRTLPTFIYISGHGSTINGENAYLPIDCIKWNQFATDKVISESEMRTLLMAQPNPAPLVSCASSNFLGLPYVFRLEGVDPIWEDTEYLETNQKSPNPIISFYNVSPDEKLSLYGIMERLKLNVGQMRNDHDSGNGSYLHQQYKIYCSHKFDYDHFFEALGFKLATGETCWDETPL</sequence>
<evidence type="ECO:0000313" key="1">
    <source>
        <dbReference type="EMBL" id="CAE6471330.1"/>
    </source>
</evidence>
<dbReference type="Proteomes" id="UP000663850">
    <property type="component" value="Unassembled WGS sequence"/>
</dbReference>
<comment type="caution">
    <text evidence="1">The sequence shown here is derived from an EMBL/GenBank/DDBJ whole genome shotgun (WGS) entry which is preliminary data.</text>
</comment>
<protein>
    <submittedName>
        <fullName evidence="1">Uncharacterized protein</fullName>
    </submittedName>
</protein>
<gene>
    <name evidence="1" type="ORF">RDB_LOCUS62667</name>
</gene>
<accession>A0A8H3C2C6</accession>
<name>A0A8H3C2C6_9AGAM</name>
<reference evidence="1" key="1">
    <citation type="submission" date="2021-01" db="EMBL/GenBank/DDBJ databases">
        <authorList>
            <person name="Kaushik A."/>
        </authorList>
    </citation>
    <scope>NUCLEOTIDE SEQUENCE</scope>
    <source>
        <strain evidence="1">Type strain: AG8-Rh-89/</strain>
    </source>
</reference>
<dbReference type="EMBL" id="CAJMWZ010003199">
    <property type="protein sequence ID" value="CAE6471330.1"/>
    <property type="molecule type" value="Genomic_DNA"/>
</dbReference>
<organism evidence="1 2">
    <name type="scientific">Rhizoctonia solani</name>
    <dbReference type="NCBI Taxonomy" id="456999"/>
    <lineage>
        <taxon>Eukaryota</taxon>
        <taxon>Fungi</taxon>
        <taxon>Dikarya</taxon>
        <taxon>Basidiomycota</taxon>
        <taxon>Agaricomycotina</taxon>
        <taxon>Agaricomycetes</taxon>
        <taxon>Cantharellales</taxon>
        <taxon>Ceratobasidiaceae</taxon>
        <taxon>Rhizoctonia</taxon>
    </lineage>
</organism>
<proteinExistence type="predicted"/>
<evidence type="ECO:0000313" key="2">
    <source>
        <dbReference type="Proteomes" id="UP000663850"/>
    </source>
</evidence>